<protein>
    <submittedName>
        <fullName evidence="1">Uncharacterized protein</fullName>
    </submittedName>
</protein>
<dbReference type="AlphaFoldDB" id="A0A841PLU5"/>
<comment type="caution">
    <text evidence="1">The sequence shown here is derived from an EMBL/GenBank/DDBJ whole genome shotgun (WGS) entry which is preliminary data.</text>
</comment>
<gene>
    <name evidence="1" type="ORF">HNQ71_002110</name>
</gene>
<reference evidence="1 2" key="1">
    <citation type="submission" date="2020-08" db="EMBL/GenBank/DDBJ databases">
        <title>Genomic Encyclopedia of Type Strains, Phase IV (KMG-IV): sequencing the most valuable type-strain genomes for metagenomic binning, comparative biology and taxonomic classification.</title>
        <authorList>
            <person name="Goeker M."/>
        </authorList>
    </citation>
    <scope>NUCLEOTIDE SEQUENCE [LARGE SCALE GENOMIC DNA]</scope>
    <source>
        <strain evidence="1 2">DSM 100039</strain>
    </source>
</reference>
<dbReference type="EMBL" id="JACHEF010000002">
    <property type="protein sequence ID" value="MBB6409445.1"/>
    <property type="molecule type" value="Genomic_DNA"/>
</dbReference>
<name>A0A841PLU5_9HYPH</name>
<evidence type="ECO:0000313" key="2">
    <source>
        <dbReference type="Proteomes" id="UP000556329"/>
    </source>
</evidence>
<dbReference type="Proteomes" id="UP000556329">
    <property type="component" value="Unassembled WGS sequence"/>
</dbReference>
<accession>A0A841PLU5</accession>
<sequence length="44" mass="4776">MSVIMRRDTANIRPRHAVSMAHVVGLDDSSVDQLVVSLTRDGLG</sequence>
<dbReference type="RefSeq" id="WP_281391375.1">
    <property type="nucleotide sequence ID" value="NZ_JACHEF010000002.1"/>
</dbReference>
<evidence type="ECO:0000313" key="1">
    <source>
        <dbReference type="EMBL" id="MBB6409445.1"/>
    </source>
</evidence>
<proteinExistence type="predicted"/>
<keyword evidence="2" id="KW-1185">Reference proteome</keyword>
<organism evidence="1 2">
    <name type="scientific">Mesorhizobium sangaii</name>
    <dbReference type="NCBI Taxonomy" id="505389"/>
    <lineage>
        <taxon>Bacteria</taxon>
        <taxon>Pseudomonadati</taxon>
        <taxon>Pseudomonadota</taxon>
        <taxon>Alphaproteobacteria</taxon>
        <taxon>Hyphomicrobiales</taxon>
        <taxon>Phyllobacteriaceae</taxon>
        <taxon>Mesorhizobium</taxon>
    </lineage>
</organism>